<organism evidence="2 3">
    <name type="scientific">Noviherbaspirillum aridicola</name>
    <dbReference type="NCBI Taxonomy" id="2849687"/>
    <lineage>
        <taxon>Bacteria</taxon>
        <taxon>Pseudomonadati</taxon>
        <taxon>Pseudomonadota</taxon>
        <taxon>Betaproteobacteria</taxon>
        <taxon>Burkholderiales</taxon>
        <taxon>Oxalobacteraceae</taxon>
        <taxon>Noviherbaspirillum</taxon>
    </lineage>
</organism>
<reference evidence="2 3" key="1">
    <citation type="journal article" date="2022" name="Int. J. Syst. Evol. Microbiol.">
        <title>Noviherbaspirillum aridicola sp. nov., isolated from an arid soil in Pakistan.</title>
        <authorList>
            <person name="Khan I.U."/>
            <person name="Saqib M."/>
            <person name="Amin A."/>
            <person name="Hussain F."/>
            <person name="Li L."/>
            <person name="Liu Y.H."/>
            <person name="Fang B.Z."/>
            <person name="Ahmed I."/>
            <person name="Li W.J."/>
        </authorList>
    </citation>
    <scope>NUCLEOTIDE SEQUENCE [LARGE SCALE GENOMIC DNA]</scope>
    <source>
        <strain evidence="2 3">NCCP-691</strain>
    </source>
</reference>
<dbReference type="Pfam" id="PF12770">
    <property type="entry name" value="CHAT"/>
    <property type="match status" value="1"/>
</dbReference>
<accession>A0ABQ4Q0E6</accession>
<keyword evidence="3" id="KW-1185">Reference proteome</keyword>
<name>A0ABQ4Q0E6_9BURK</name>
<sequence>MVERAKEPWHVFHFIGHGGVPEWTEDQGDSEQEGFLVFAHESGGAEKVSARELCHHLESYHHGMPQLVVLNSCEGACAGRNGRVRSPATALIHAGVPAVVAMQFPISDEAAIQFGEAFYRSLVDNQPLEAALTTARKRIYSECPLEWGIPVLYTRAGGGPLFSGLKPQPGVATSRSALNAPQQAGQNARNKLKALLSRTVELRQ</sequence>
<evidence type="ECO:0000313" key="3">
    <source>
        <dbReference type="Proteomes" id="UP000887222"/>
    </source>
</evidence>
<dbReference type="EMBL" id="BPMK01000002">
    <property type="protein sequence ID" value="GIZ50563.1"/>
    <property type="molecule type" value="Genomic_DNA"/>
</dbReference>
<feature type="domain" description="CHAT" evidence="1">
    <location>
        <begin position="7"/>
        <end position="143"/>
    </location>
</feature>
<gene>
    <name evidence="2" type="ORF">NCCP691_05770</name>
</gene>
<protein>
    <recommendedName>
        <fullName evidence="1">CHAT domain-containing protein</fullName>
    </recommendedName>
</protein>
<evidence type="ECO:0000259" key="1">
    <source>
        <dbReference type="Pfam" id="PF12770"/>
    </source>
</evidence>
<evidence type="ECO:0000313" key="2">
    <source>
        <dbReference type="EMBL" id="GIZ50563.1"/>
    </source>
</evidence>
<comment type="caution">
    <text evidence="2">The sequence shown here is derived from an EMBL/GenBank/DDBJ whole genome shotgun (WGS) entry which is preliminary data.</text>
</comment>
<dbReference type="InterPro" id="IPR024983">
    <property type="entry name" value="CHAT_dom"/>
</dbReference>
<proteinExistence type="predicted"/>
<dbReference type="Proteomes" id="UP000887222">
    <property type="component" value="Unassembled WGS sequence"/>
</dbReference>